<feature type="transmembrane region" description="Helical" evidence="1">
    <location>
        <begin position="130"/>
        <end position="146"/>
    </location>
</feature>
<feature type="transmembrane region" description="Helical" evidence="1">
    <location>
        <begin position="308"/>
        <end position="326"/>
    </location>
</feature>
<protein>
    <recommendedName>
        <fullName evidence="4">4-amino-4-deoxy-L-arabinose transferase</fullName>
    </recommendedName>
</protein>
<feature type="transmembrane region" description="Helical" evidence="1">
    <location>
        <begin position="152"/>
        <end position="182"/>
    </location>
</feature>
<name>A0A1I5QQ81_9BACT</name>
<organism evidence="2 3">
    <name type="scientific">Pseudarcicella hirudinis</name>
    <dbReference type="NCBI Taxonomy" id="1079859"/>
    <lineage>
        <taxon>Bacteria</taxon>
        <taxon>Pseudomonadati</taxon>
        <taxon>Bacteroidota</taxon>
        <taxon>Cytophagia</taxon>
        <taxon>Cytophagales</taxon>
        <taxon>Flectobacillaceae</taxon>
        <taxon>Pseudarcicella</taxon>
    </lineage>
</organism>
<feature type="transmembrane region" description="Helical" evidence="1">
    <location>
        <begin position="279"/>
        <end position="296"/>
    </location>
</feature>
<keyword evidence="1" id="KW-1133">Transmembrane helix</keyword>
<feature type="transmembrane region" description="Helical" evidence="1">
    <location>
        <begin position="335"/>
        <end position="357"/>
    </location>
</feature>
<feature type="transmembrane region" description="Helical" evidence="1">
    <location>
        <begin position="249"/>
        <end position="272"/>
    </location>
</feature>
<evidence type="ECO:0000313" key="3">
    <source>
        <dbReference type="Proteomes" id="UP000199306"/>
    </source>
</evidence>
<reference evidence="2 3" key="1">
    <citation type="submission" date="2016-10" db="EMBL/GenBank/DDBJ databases">
        <authorList>
            <person name="de Groot N.N."/>
        </authorList>
    </citation>
    <scope>NUCLEOTIDE SEQUENCE [LARGE SCALE GENOMIC DNA]</scope>
    <source>
        <strain evidence="3">E92,LMG 26720,CCM 7988</strain>
    </source>
</reference>
<feature type="transmembrane region" description="Helical" evidence="1">
    <location>
        <begin position="77"/>
        <end position="101"/>
    </location>
</feature>
<keyword evidence="3" id="KW-1185">Reference proteome</keyword>
<gene>
    <name evidence="2" type="ORF">SAMN04515674_103313</name>
</gene>
<feature type="transmembrane region" description="Helical" evidence="1">
    <location>
        <begin position="194"/>
        <end position="215"/>
    </location>
</feature>
<proteinExistence type="predicted"/>
<dbReference type="Proteomes" id="UP000199306">
    <property type="component" value="Unassembled WGS sequence"/>
</dbReference>
<dbReference type="EMBL" id="FOXH01000003">
    <property type="protein sequence ID" value="SFP48429.1"/>
    <property type="molecule type" value="Genomic_DNA"/>
</dbReference>
<dbReference type="AlphaFoldDB" id="A0A1I5QQ81"/>
<keyword evidence="1" id="KW-0812">Transmembrane</keyword>
<dbReference type="RefSeq" id="WP_092014523.1">
    <property type="nucleotide sequence ID" value="NZ_FOXH01000003.1"/>
</dbReference>
<dbReference type="STRING" id="1079859.SAMN04515674_103313"/>
<evidence type="ECO:0000313" key="2">
    <source>
        <dbReference type="EMBL" id="SFP48429.1"/>
    </source>
</evidence>
<accession>A0A1I5QQ81</accession>
<dbReference type="OrthoDB" id="176190at2"/>
<evidence type="ECO:0000256" key="1">
    <source>
        <dbReference type="SAM" id="Phobius"/>
    </source>
</evidence>
<keyword evidence="1" id="KW-0472">Membrane</keyword>
<evidence type="ECO:0008006" key="4">
    <source>
        <dbReference type="Google" id="ProtNLM"/>
    </source>
</evidence>
<sequence length="630" mass="72556">MTSLKSTAYTTHLFSAKRIIIIASVLLFLPKNLFEVTGGGLDPSWQLSLSMAVHQGLTFGKDWIFTFGPLGFLSTRLALYTGIIPLILLDLFSAGVLIYILDYTFDRLKDPLKFLFVPYFLVMLSHHRETNFILFTLFLFLIFHHLREKRLLSLVLAGIISLLTFYIKFNLGLVSVVIFYFYLLFNAITDSKNLISSSIFLLTHVITIIITAYFLHVDLPGYLLGGLSIIDGYNDAMFSTDYMKEQPRYAYYNLILAAILLSFLIYSVLSTFNQLKKNVSDAFIILVMLLALYLGFKQGFTRFDFFGMPYFFFYGAFFIGSAYLFVESIPIRKKLGLLLGISLFLSFFVSTGLGFSFNKITLPYQNLIFESSFSRTKDFEKLQNQYKLPESVLKEISRQTVDIVPYDVAYIFYNNLNYCPRPVIQSYQAYNDYLTSLNYQKYTSKTAPEYVLYNIGLSTDKNRYNLWSDSKTHLALLQEYDIRFTSVCNDTLQILKKSLRPRKLILAETDSSEVKMNEFIHFSQKGKLILMKAKIEYSFWGKLRRIFFQPPVLEAELIFEDGSHRKIKAILPELESGVILKGVRTNADAGTFFRTKGQGNKSVSEIKFIGNRLGFDQNIKLTLQEITFQQ</sequence>